<dbReference type="PANTHER" id="PTHR37461:SF1">
    <property type="entry name" value="ANTI-SIGMA-K FACTOR RSKA"/>
    <property type="match status" value="1"/>
</dbReference>
<evidence type="ECO:0000256" key="3">
    <source>
        <dbReference type="ARBA" id="ARBA00022692"/>
    </source>
</evidence>
<dbReference type="InterPro" id="IPR018764">
    <property type="entry name" value="RskA_C"/>
</dbReference>
<dbReference type="RefSeq" id="WP_101822715.1">
    <property type="nucleotide sequence ID" value="NZ_PKJC01000032.1"/>
</dbReference>
<dbReference type="PANTHER" id="PTHR37461">
    <property type="entry name" value="ANTI-SIGMA-K FACTOR RSKA"/>
    <property type="match status" value="1"/>
</dbReference>
<feature type="region of interest" description="Disordered" evidence="10">
    <location>
        <begin position="88"/>
        <end position="146"/>
    </location>
</feature>
<protein>
    <recommendedName>
        <fullName evidence="9">Regulator of SigK</fullName>
    </recommendedName>
    <alternativeName>
        <fullName evidence="8">Sigma-K anti-sigma factor RskA</fullName>
    </alternativeName>
</protein>
<name>A0A2I1R1S7_9ACTN</name>
<keyword evidence="5" id="KW-0805">Transcription regulation</keyword>
<dbReference type="Pfam" id="PF10099">
    <property type="entry name" value="RskA_C"/>
    <property type="match status" value="1"/>
</dbReference>
<evidence type="ECO:0000259" key="13">
    <source>
        <dbReference type="Pfam" id="PF22618"/>
    </source>
</evidence>
<evidence type="ECO:0000259" key="12">
    <source>
        <dbReference type="Pfam" id="PF10099"/>
    </source>
</evidence>
<evidence type="ECO:0000256" key="11">
    <source>
        <dbReference type="SAM" id="Phobius"/>
    </source>
</evidence>
<comment type="subcellular location">
    <subcellularLocation>
        <location evidence="1">Cell membrane</location>
        <topology evidence="1">Single-pass membrane protein</topology>
    </subcellularLocation>
</comment>
<reference evidence="14 15" key="1">
    <citation type="submission" date="2017-12" db="EMBL/GenBank/DDBJ databases">
        <title>Phylogenetic diversity of female urinary microbiome.</title>
        <authorList>
            <person name="Thomas-White K."/>
            <person name="Wolfe A.J."/>
        </authorList>
    </citation>
    <scope>NUCLEOTIDE SEQUENCE [LARGE SCALE GENOMIC DNA]</scope>
    <source>
        <strain evidence="14 15">UMB0777</strain>
    </source>
</reference>
<evidence type="ECO:0000256" key="2">
    <source>
        <dbReference type="ARBA" id="ARBA00022475"/>
    </source>
</evidence>
<dbReference type="Proteomes" id="UP000234662">
    <property type="component" value="Unassembled WGS sequence"/>
</dbReference>
<evidence type="ECO:0000256" key="7">
    <source>
        <dbReference type="ARBA" id="ARBA00023163"/>
    </source>
</evidence>
<evidence type="ECO:0000256" key="6">
    <source>
        <dbReference type="ARBA" id="ARBA00023136"/>
    </source>
</evidence>
<dbReference type="InterPro" id="IPR051474">
    <property type="entry name" value="Anti-sigma-K/W_factor"/>
</dbReference>
<proteinExistence type="predicted"/>
<keyword evidence="7" id="KW-0804">Transcription</keyword>
<dbReference type="GO" id="GO:0016989">
    <property type="term" value="F:sigma factor antagonist activity"/>
    <property type="evidence" value="ECO:0007669"/>
    <property type="project" value="TreeGrafter"/>
</dbReference>
<comment type="caution">
    <text evidence="14">The sequence shown here is derived from an EMBL/GenBank/DDBJ whole genome shotgun (WGS) entry which is preliminary data.</text>
</comment>
<sequence>MSEHLDPDAAELLEMAPLVALDALSDDELRDVQARVAAAPHDVRALFDKQVRATREALAAMSKTTATPPPPTLRDRILSAARADAGLDAPDVAEPAGVSASTSGPVVSGASDHPMPQQHPASAGTDVGQPESAAGSPATGADDRRRSRRWTYLAAAAVLAVAIGAAGWVIGQSSSPEPEVRPLASPAEQVFSAEDLRSTGGPVATGNVTVYLAKSADTGVLVMDSVPPPQPGTVYQMWLIGPDGARSAGTMTDKDVEPVTTAVLSGINSASTLAFTVEPPGGSDRPTTTPVAQLSLT</sequence>
<evidence type="ECO:0000256" key="8">
    <source>
        <dbReference type="ARBA" id="ARBA00029829"/>
    </source>
</evidence>
<keyword evidence="4 11" id="KW-1133">Transmembrane helix</keyword>
<keyword evidence="6 11" id="KW-0472">Membrane</keyword>
<dbReference type="InterPro" id="IPR041916">
    <property type="entry name" value="Anti_sigma_zinc_sf"/>
</dbReference>
<dbReference type="Gene3D" id="1.10.10.1320">
    <property type="entry name" value="Anti-sigma factor, zinc-finger domain"/>
    <property type="match status" value="1"/>
</dbReference>
<dbReference type="STRING" id="2055.BCM27_00830"/>
<dbReference type="AlphaFoldDB" id="A0A2I1R1S7"/>
<evidence type="ECO:0000313" key="14">
    <source>
        <dbReference type="EMBL" id="PKZ63085.1"/>
    </source>
</evidence>
<dbReference type="Pfam" id="PF22618">
    <property type="entry name" value="RskA_N"/>
    <property type="match status" value="1"/>
</dbReference>
<dbReference type="GO" id="GO:0006417">
    <property type="term" value="P:regulation of translation"/>
    <property type="evidence" value="ECO:0007669"/>
    <property type="project" value="TreeGrafter"/>
</dbReference>
<keyword evidence="3 11" id="KW-0812">Transmembrane</keyword>
<accession>A0A2I1R1S7</accession>
<dbReference type="EMBL" id="PKJC01000032">
    <property type="protein sequence ID" value="PKZ63085.1"/>
    <property type="molecule type" value="Genomic_DNA"/>
</dbReference>
<feature type="domain" description="Anti-sigma-K factor RskA N-terminal" evidence="13">
    <location>
        <begin position="12"/>
        <end position="59"/>
    </location>
</feature>
<dbReference type="InterPro" id="IPR053877">
    <property type="entry name" value="RskA_N"/>
</dbReference>
<evidence type="ECO:0000256" key="10">
    <source>
        <dbReference type="SAM" id="MobiDB-lite"/>
    </source>
</evidence>
<organism evidence="14 15">
    <name type="scientific">Gordonia terrae</name>
    <dbReference type="NCBI Taxonomy" id="2055"/>
    <lineage>
        <taxon>Bacteria</taxon>
        <taxon>Bacillati</taxon>
        <taxon>Actinomycetota</taxon>
        <taxon>Actinomycetes</taxon>
        <taxon>Mycobacteriales</taxon>
        <taxon>Gordoniaceae</taxon>
        <taxon>Gordonia</taxon>
    </lineage>
</organism>
<evidence type="ECO:0000256" key="5">
    <source>
        <dbReference type="ARBA" id="ARBA00023015"/>
    </source>
</evidence>
<evidence type="ECO:0000256" key="1">
    <source>
        <dbReference type="ARBA" id="ARBA00004162"/>
    </source>
</evidence>
<dbReference type="GO" id="GO:0005886">
    <property type="term" value="C:plasma membrane"/>
    <property type="evidence" value="ECO:0007669"/>
    <property type="project" value="UniProtKB-SubCell"/>
</dbReference>
<evidence type="ECO:0000256" key="4">
    <source>
        <dbReference type="ARBA" id="ARBA00022989"/>
    </source>
</evidence>
<keyword evidence="2" id="KW-1003">Cell membrane</keyword>
<feature type="transmembrane region" description="Helical" evidence="11">
    <location>
        <begin position="150"/>
        <end position="171"/>
    </location>
</feature>
<feature type="region of interest" description="Disordered" evidence="10">
    <location>
        <begin position="278"/>
        <end position="297"/>
    </location>
</feature>
<evidence type="ECO:0000256" key="9">
    <source>
        <dbReference type="ARBA" id="ARBA00030803"/>
    </source>
</evidence>
<feature type="compositionally biased region" description="Polar residues" evidence="10">
    <location>
        <begin position="285"/>
        <end position="297"/>
    </location>
</feature>
<evidence type="ECO:0000313" key="15">
    <source>
        <dbReference type="Proteomes" id="UP000234662"/>
    </source>
</evidence>
<gene>
    <name evidence="14" type="ORF">CYJ73_23540</name>
</gene>
<feature type="domain" description="Anti-sigma K factor RskA C-terminal" evidence="12">
    <location>
        <begin position="154"/>
        <end position="291"/>
    </location>
</feature>